<comment type="caution">
    <text evidence="2">The sequence shown here is derived from an EMBL/GenBank/DDBJ whole genome shotgun (WGS) entry which is preliminary data.</text>
</comment>
<accession>A0A7C9LG21</accession>
<dbReference type="RefSeq" id="WP_156639726.1">
    <property type="nucleotide sequence ID" value="NZ_WOXT01000001.1"/>
</dbReference>
<keyword evidence="3" id="KW-1185">Reference proteome</keyword>
<feature type="chain" id="PRO_5029007203" description="Carboxypeptidase regulatory-like domain-containing protein" evidence="1">
    <location>
        <begin position="21"/>
        <end position="97"/>
    </location>
</feature>
<reference evidence="2 3" key="1">
    <citation type="submission" date="2019-12" db="EMBL/GenBank/DDBJ databases">
        <authorList>
            <person name="Xu J."/>
        </authorList>
    </citation>
    <scope>NUCLEOTIDE SEQUENCE [LARGE SCALE GENOMIC DNA]</scope>
    <source>
        <strain evidence="2 3">HX-5-24</strain>
    </source>
</reference>
<dbReference type="AlphaFoldDB" id="A0A7C9LG21"/>
<proteinExistence type="predicted"/>
<name>A0A7C9LG21_9GAMM</name>
<keyword evidence="1" id="KW-0732">Signal</keyword>
<evidence type="ECO:0000313" key="3">
    <source>
        <dbReference type="Proteomes" id="UP000479692"/>
    </source>
</evidence>
<gene>
    <name evidence="2" type="ORF">GN331_01610</name>
</gene>
<dbReference type="EMBL" id="WOXT01000001">
    <property type="protein sequence ID" value="MUV12900.1"/>
    <property type="molecule type" value="Genomic_DNA"/>
</dbReference>
<organism evidence="2 3">
    <name type="scientific">Noviluteimonas gilva</name>
    <dbReference type="NCBI Taxonomy" id="2682097"/>
    <lineage>
        <taxon>Bacteria</taxon>
        <taxon>Pseudomonadati</taxon>
        <taxon>Pseudomonadota</taxon>
        <taxon>Gammaproteobacteria</taxon>
        <taxon>Lysobacterales</taxon>
        <taxon>Lysobacteraceae</taxon>
        <taxon>Noviluteimonas</taxon>
    </lineage>
</organism>
<protein>
    <recommendedName>
        <fullName evidence="4">Carboxypeptidase regulatory-like domain-containing protein</fullName>
    </recommendedName>
</protein>
<dbReference type="Gene3D" id="2.60.40.1120">
    <property type="entry name" value="Carboxypeptidase-like, regulatory domain"/>
    <property type="match status" value="1"/>
</dbReference>
<evidence type="ECO:0008006" key="4">
    <source>
        <dbReference type="Google" id="ProtNLM"/>
    </source>
</evidence>
<evidence type="ECO:0000313" key="2">
    <source>
        <dbReference type="EMBL" id="MUV12900.1"/>
    </source>
</evidence>
<evidence type="ECO:0000256" key="1">
    <source>
        <dbReference type="SAM" id="SignalP"/>
    </source>
</evidence>
<feature type="signal peptide" evidence="1">
    <location>
        <begin position="1"/>
        <end position="20"/>
    </location>
</feature>
<dbReference type="Proteomes" id="UP000479692">
    <property type="component" value="Unassembled WGS sequence"/>
</dbReference>
<sequence length="97" mass="10247">MKRSIFAVAAFSLLAFSAQAQQSAGNLMGYNKPGDTVEVSGVGTGYHREITVEAETGKWMIRQVPIGTYHIVVKHADGTADAPKGIAVKAGTTARIK</sequence>